<evidence type="ECO:0000256" key="2">
    <source>
        <dbReference type="ARBA" id="ARBA00022801"/>
    </source>
</evidence>
<accession>A0ABP7Q551</accession>
<evidence type="ECO:0000313" key="6">
    <source>
        <dbReference type="EMBL" id="GAA3975245.1"/>
    </source>
</evidence>
<comment type="caution">
    <text evidence="6">The sequence shown here is derived from an EMBL/GenBank/DDBJ whole genome shotgun (WGS) entry which is preliminary data.</text>
</comment>
<evidence type="ECO:0000256" key="4">
    <source>
        <dbReference type="ARBA" id="ARBA00023211"/>
    </source>
</evidence>
<keyword evidence="4" id="KW-0464">Manganese</keyword>
<name>A0ABP7Q551_9SPHI</name>
<dbReference type="PANTHER" id="PTHR11358">
    <property type="entry name" value="ARGINASE/AGMATINASE"/>
    <property type="match status" value="1"/>
</dbReference>
<organism evidence="6 7">
    <name type="scientific">Pedobacter ginsengiterrae</name>
    <dbReference type="NCBI Taxonomy" id="871696"/>
    <lineage>
        <taxon>Bacteria</taxon>
        <taxon>Pseudomonadati</taxon>
        <taxon>Bacteroidota</taxon>
        <taxon>Sphingobacteriia</taxon>
        <taxon>Sphingobacteriales</taxon>
        <taxon>Sphingobacteriaceae</taxon>
        <taxon>Pedobacter</taxon>
    </lineage>
</organism>
<dbReference type="RefSeq" id="WP_344768288.1">
    <property type="nucleotide sequence ID" value="NZ_BAABAK010000015.1"/>
</dbReference>
<dbReference type="InterPro" id="IPR023696">
    <property type="entry name" value="Ureohydrolase_dom_sf"/>
</dbReference>
<evidence type="ECO:0000256" key="3">
    <source>
        <dbReference type="ARBA" id="ARBA00022808"/>
    </source>
</evidence>
<keyword evidence="1" id="KW-0479">Metal-binding</keyword>
<sequence length="328" mass="36210">MDSLKIYSQSDIDNLIIHRKGERKLGENVGIYNPNDSSSIDKISLEGLKNSSAKFVLLGIPEDIGVRANSGVAGTSTTWRPALVAFLNIQSNQFLNGKEILVLGHFEIEEPEDSEIDCLRVKVTEIDNLVYPVIEKIVAAGKIPIVIGGGHNNAFPMIKGTSLAHKKAIDVLNIDAHADLRDQEGRHSGNGFTYALAEKFLENYFMYGLHQNYNNEAILNQIESNPQLKAVFFDDILKGIEEQNFFTGLSTIAGLEIDLDSIQNVLSSAETPSGFSVNDIRRLILTNEKRFSYLHISEGATRLLDGRVSKLTSKLIAYLVSDFVKAQA</sequence>
<dbReference type="Proteomes" id="UP001501081">
    <property type="component" value="Unassembled WGS sequence"/>
</dbReference>
<gene>
    <name evidence="6" type="ORF">GCM10022246_29700</name>
</gene>
<proteinExistence type="inferred from homology"/>
<dbReference type="Gene3D" id="3.40.800.10">
    <property type="entry name" value="Ureohydrolase domain"/>
    <property type="match status" value="1"/>
</dbReference>
<dbReference type="CDD" id="cd09988">
    <property type="entry name" value="Formimidoylglutamase"/>
    <property type="match status" value="1"/>
</dbReference>
<keyword evidence="2" id="KW-0378">Hydrolase</keyword>
<evidence type="ECO:0000256" key="5">
    <source>
        <dbReference type="PROSITE-ProRule" id="PRU00742"/>
    </source>
</evidence>
<keyword evidence="7" id="KW-1185">Reference proteome</keyword>
<reference evidence="7" key="1">
    <citation type="journal article" date="2019" name="Int. J. Syst. Evol. Microbiol.">
        <title>The Global Catalogue of Microorganisms (GCM) 10K type strain sequencing project: providing services to taxonomists for standard genome sequencing and annotation.</title>
        <authorList>
            <consortium name="The Broad Institute Genomics Platform"/>
            <consortium name="The Broad Institute Genome Sequencing Center for Infectious Disease"/>
            <person name="Wu L."/>
            <person name="Ma J."/>
        </authorList>
    </citation>
    <scope>NUCLEOTIDE SEQUENCE [LARGE SCALE GENOMIC DNA]</scope>
    <source>
        <strain evidence="7">JCM 17338</strain>
    </source>
</reference>
<dbReference type="InterPro" id="IPR006035">
    <property type="entry name" value="Ureohydrolase"/>
</dbReference>
<protein>
    <submittedName>
        <fullName evidence="6">Formimidoylglutamase</fullName>
    </submittedName>
</protein>
<dbReference type="Pfam" id="PF00491">
    <property type="entry name" value="Arginase"/>
    <property type="match status" value="1"/>
</dbReference>
<evidence type="ECO:0000256" key="1">
    <source>
        <dbReference type="ARBA" id="ARBA00022723"/>
    </source>
</evidence>
<dbReference type="PROSITE" id="PS51409">
    <property type="entry name" value="ARGINASE_2"/>
    <property type="match status" value="1"/>
</dbReference>
<comment type="similarity">
    <text evidence="5">Belongs to the arginase family.</text>
</comment>
<dbReference type="PANTHER" id="PTHR11358:SF35">
    <property type="entry name" value="FORMIMIDOYLGLUTAMASE"/>
    <property type="match status" value="1"/>
</dbReference>
<keyword evidence="3" id="KW-0369">Histidine metabolism</keyword>
<dbReference type="SUPFAM" id="SSF52768">
    <property type="entry name" value="Arginase/deacetylase"/>
    <property type="match status" value="1"/>
</dbReference>
<evidence type="ECO:0000313" key="7">
    <source>
        <dbReference type="Proteomes" id="UP001501081"/>
    </source>
</evidence>
<dbReference type="EMBL" id="BAABAK010000015">
    <property type="protein sequence ID" value="GAA3975245.1"/>
    <property type="molecule type" value="Genomic_DNA"/>
</dbReference>